<dbReference type="InterPro" id="IPR050955">
    <property type="entry name" value="Plant_Biomass_Hydrol_Est"/>
</dbReference>
<dbReference type="InterPro" id="IPR029058">
    <property type="entry name" value="AB_hydrolase_fold"/>
</dbReference>
<dbReference type="PANTHER" id="PTHR43037">
    <property type="entry name" value="UNNAMED PRODUCT-RELATED"/>
    <property type="match status" value="1"/>
</dbReference>
<evidence type="ECO:0000256" key="1">
    <source>
        <dbReference type="ARBA" id="ARBA00022729"/>
    </source>
</evidence>
<evidence type="ECO:0000313" key="5">
    <source>
        <dbReference type="Proteomes" id="UP000644749"/>
    </source>
</evidence>
<dbReference type="SUPFAM" id="SSF53474">
    <property type="entry name" value="alpha/beta-Hydrolases"/>
    <property type="match status" value="2"/>
</dbReference>
<proteinExistence type="predicted"/>
<reference evidence="4 5" key="1">
    <citation type="submission" date="2021-01" db="EMBL/GenBank/DDBJ databases">
        <title>011410 draft genome.</title>
        <authorList>
            <person name="Lang L."/>
        </authorList>
    </citation>
    <scope>NUCLEOTIDE SEQUENCE [LARGE SCALE GENOMIC DNA]</scope>
    <source>
        <strain evidence="4 5">KCTC 42845</strain>
    </source>
</reference>
<evidence type="ECO:0000256" key="2">
    <source>
        <dbReference type="ARBA" id="ARBA00022801"/>
    </source>
</evidence>
<name>A0ABS1S5E9_9RHOB</name>
<keyword evidence="5" id="KW-1185">Reference proteome</keyword>
<evidence type="ECO:0000256" key="3">
    <source>
        <dbReference type="SAM" id="MobiDB-lite"/>
    </source>
</evidence>
<feature type="region of interest" description="Disordered" evidence="3">
    <location>
        <begin position="45"/>
        <end position="70"/>
    </location>
</feature>
<feature type="compositionally biased region" description="Low complexity" evidence="3">
    <location>
        <begin position="45"/>
        <end position="57"/>
    </location>
</feature>
<evidence type="ECO:0000313" key="4">
    <source>
        <dbReference type="EMBL" id="MBL3673941.1"/>
    </source>
</evidence>
<accession>A0ABS1S5E9</accession>
<dbReference type="PANTHER" id="PTHR43037:SF1">
    <property type="entry name" value="BLL1128 PROTEIN"/>
    <property type="match status" value="1"/>
</dbReference>
<protein>
    <submittedName>
        <fullName evidence="4">PHB depolymerase family esterase</fullName>
    </submittedName>
</protein>
<dbReference type="Gene3D" id="3.40.50.1820">
    <property type="entry name" value="alpha/beta hydrolase"/>
    <property type="match status" value="1"/>
</dbReference>
<dbReference type="InterPro" id="IPR010126">
    <property type="entry name" value="Esterase_phb"/>
</dbReference>
<dbReference type="EMBL" id="JAESHT010000007">
    <property type="protein sequence ID" value="MBL3673941.1"/>
    <property type="molecule type" value="Genomic_DNA"/>
</dbReference>
<gene>
    <name evidence="4" type="ORF">JL111_10620</name>
</gene>
<organism evidence="4 5">
    <name type="scientific">Paracoccus aerius</name>
    <dbReference type="NCBI Taxonomy" id="1915382"/>
    <lineage>
        <taxon>Bacteria</taxon>
        <taxon>Pseudomonadati</taxon>
        <taxon>Pseudomonadota</taxon>
        <taxon>Alphaproteobacteria</taxon>
        <taxon>Rhodobacterales</taxon>
        <taxon>Paracoccaceae</taxon>
        <taxon>Paracoccus</taxon>
    </lineage>
</organism>
<keyword evidence="1" id="KW-0732">Signal</keyword>
<sequence>MKTLNLGAMRQAMEGLRLDGFGAGNAQSLVERTLAQHGLSMPAQAAGGARPFPAAGAQPGGGTIPQGASFTTDRFTCPAGSREMMVYVPASVAAGQGAEGLVLMLHGCTQTHADFARGTGMNDLAERHRLIVVYPQQARGDNAQSCWNWFSIGDQRRGRGEPEILAQMAQAQAALHRVPSDRIFAAGLSAGAAMAVILGQTHPEVFAAIGAHSGLPFGAARDVPGAFAAMNGTGMADSARPRAATATPTIIFHGSADRTVHPQNAASIAADTLAAGPDQTIADQATATTGGRSHRRDITSTLDGQVIVDHWTVEGLGHAWSGGRAGGSYTDPKGPDASAEMVRFFLAQPRGGSGKAA</sequence>
<dbReference type="Pfam" id="PF10503">
    <property type="entry name" value="Esterase_PHB"/>
    <property type="match status" value="1"/>
</dbReference>
<dbReference type="NCBIfam" id="TIGR01840">
    <property type="entry name" value="esterase_phb"/>
    <property type="match status" value="1"/>
</dbReference>
<comment type="caution">
    <text evidence="4">The sequence shown here is derived from an EMBL/GenBank/DDBJ whole genome shotgun (WGS) entry which is preliminary data.</text>
</comment>
<dbReference type="RefSeq" id="WP_191311158.1">
    <property type="nucleotide sequence ID" value="NZ_BNCL01000012.1"/>
</dbReference>
<dbReference type="Proteomes" id="UP000644749">
    <property type="component" value="Unassembled WGS sequence"/>
</dbReference>
<keyword evidence="2" id="KW-0378">Hydrolase</keyword>